<dbReference type="Proteomes" id="UP001497444">
    <property type="component" value="Chromosome 1"/>
</dbReference>
<feature type="domain" description="Nucleoprotein TPR/MPL1" evidence="7">
    <location>
        <begin position="68"/>
        <end position="143"/>
    </location>
</feature>
<dbReference type="Pfam" id="PF25481">
    <property type="entry name" value="Nucleoprot-TPR"/>
    <property type="match status" value="1"/>
</dbReference>
<name>A0ABP0VN55_9BRYO</name>
<evidence type="ECO:0000259" key="7">
    <source>
        <dbReference type="Pfam" id="PF25481"/>
    </source>
</evidence>
<feature type="coiled-coil region" evidence="4">
    <location>
        <begin position="115"/>
        <end position="170"/>
    </location>
</feature>
<feature type="coiled-coil region" evidence="4">
    <location>
        <begin position="21"/>
        <end position="68"/>
    </location>
</feature>
<feature type="coiled-coil region" evidence="4">
    <location>
        <begin position="650"/>
        <end position="684"/>
    </location>
</feature>
<evidence type="ECO:0000313" key="9">
    <source>
        <dbReference type="EMBL" id="CAK9255862.1"/>
    </source>
</evidence>
<dbReference type="Pfam" id="PF25785">
    <property type="entry name" value="TPR"/>
    <property type="match status" value="1"/>
</dbReference>
<feature type="compositionally biased region" description="Basic and acidic residues" evidence="5">
    <location>
        <begin position="1705"/>
        <end position="1717"/>
    </location>
</feature>
<feature type="region of interest" description="Disordered" evidence="5">
    <location>
        <begin position="1703"/>
        <end position="1757"/>
    </location>
</feature>
<evidence type="ECO:0000256" key="3">
    <source>
        <dbReference type="ARBA" id="ARBA00023242"/>
    </source>
</evidence>
<comment type="subcellular location">
    <subcellularLocation>
        <location evidence="1">Nucleus</location>
    </subcellularLocation>
</comment>
<evidence type="ECO:0008006" key="11">
    <source>
        <dbReference type="Google" id="ProtNLM"/>
    </source>
</evidence>
<dbReference type="EMBL" id="OZ020096">
    <property type="protein sequence ID" value="CAK9255862.1"/>
    <property type="molecule type" value="Genomic_DNA"/>
</dbReference>
<evidence type="ECO:0000259" key="6">
    <source>
        <dbReference type="Pfam" id="PF07926"/>
    </source>
</evidence>
<reference evidence="9 10" key="1">
    <citation type="submission" date="2024-02" db="EMBL/GenBank/DDBJ databases">
        <authorList>
            <consortium name="ELIXIR-Norway"/>
            <consortium name="Elixir Norway"/>
        </authorList>
    </citation>
    <scope>NUCLEOTIDE SEQUENCE [LARGE SCALE GENOMIC DNA]</scope>
</reference>
<proteinExistence type="predicted"/>
<sequence length="1757" mass="194970">MPLFMSDAEWEREGGNVILVVARAELYIRELEQQLETHKTRADAVSLVDFTNERKKFLEGNVHEHEAEVCRLQTTQDQLSQAKELREQHNEFLDEELMAKVSALLEEQHTNAEIVADLRSKLAEAERAAKEAEEYLLQEKEHYSDLEAKLNQTQEELKFATEDAAIKDEQFNAEISTATKLVELYKQSSDEWSHKSHDLEAAIKALEAHLNEVEGEYKEKLDVEVKAREKTAREAAETKEKLEKNLMEVNTDASKCAKDGGFLALPYNKSREGQIAFEFPGDGSVVPVVDSEVSGTALAAALLQDGWSLAKMYCKYQEAVDAWQHEKQECQHSQSLLERVLHEIEIRAVVIMEERVEHREMMEAYKELEDKLQNFMDDQIAIKSSYKDLKAELRKKERELKGQHKEISDLQIQVAVLLKECADIQQQCFGVSDQNGETVVEFTTSVGKTAAGDAVISDRLLTFKDIQGMVEHNSQLRTLVRSLAQQNEQKEQELKEGFEAEMKQQFDELGHKVVDTIKQSEEQSDIIDRLQGTVGMYRRLYEEEVNAHRDSQLMNMGPVAENTCLRQLVDGSKQEIDKVHEEVATCKQLLEAELDNTRQMITNACIKCAQADAEATSARDQVILLRKEIENQCKEMSTVLARNMEFSHAITDYQQKLQESSQKLQASEELVHRQNIEVAMLEKEKAIQVSVERRASEEVASLSKCVHRLQASLDTIQTMEEAHEGARAAERKKLEDEINQLQKEWAEAKTELEMECAHGQNLIAQQDTALSEALKQVELANKELSQALKAVSAAETRAQVAEARCWDLELQLKADEKITVALGGTKNTISEEADAHDVDGEIVFSLQQAREELHQVKEDLAAAMAHTDQYKNITEFSVKALKQIEAVYNNYKEEAEHRKECMETEVRALRNHISDLEAELSEKDKASADAAEEKEKALTSALQKVAALKDSEAKKQVALDEAEELNITLQQELDKLHLQWHDAQNNYERQVLLQADTIRELTVISDKLSRLENVERALHAHTEKAKAELELSKVTWAVKKTSSEAAKADAEMKVKELDKQKHDRETLAELAVAKKEVEALKVTVTQMEERETKGSQQLGKLEGRVTDLDQKLWEATQSEAAFKVQLDCYKRLAQFQKRKLDGLGKEKEEASKEIDNLTKQIEELRSSAGKRTAGDQFMAAQEESLGHQEPVVCQEHEESHAGQEPARKEIESKLREKETLILALERSLDKEKHQAKQWKSKKQKDLKLFYGVVQKAAAEKKRFLEELENLKHEKAYYKSKVRVNGAGSLDEPPVKAMEINERALNYQVAINDMKKLADEVSPTHTPATPSVPASSTKAISDFPASIVILPSIIEGMAAVNTSIGTVPSSTVIPPAAATASSAGGRVLSNSVLFPIAGPSSAMTAVSSTTVAIVSVPPGICPVTRLALAPMPVQPTVQETPALTVAVASAPAPALASSVESEHEILQLHARIQEQEATLAAKAAQGCKTTCRFIKPWVEPVSTQEPNTEAGDLQGEGANADTEALAETRGIVTEEVVESALTFSTWMPALPSAVASATAPVVESSAGPIVLAPSMAVVSVFRKRSAPLAESSVTDDIMSQEIKIERAPLQKKSRIAEEVIHTISGQVVNDALAQFPKDSAELDMAGTFVPETALATRDEQIMTVIEALVDEGEMLVTQETEAGEIVQEIVAPQGAEAEAIPLGSQEGEKEAPAMKGADEVNILSVDDQAPESAEDNGAGGELVEEEVQEVGPALLKKL</sequence>
<protein>
    <recommendedName>
        <fullName evidence="11">Nuclear pore complex protein</fullName>
    </recommendedName>
</protein>
<organism evidence="9 10">
    <name type="scientific">Sphagnum jensenii</name>
    <dbReference type="NCBI Taxonomy" id="128206"/>
    <lineage>
        <taxon>Eukaryota</taxon>
        <taxon>Viridiplantae</taxon>
        <taxon>Streptophyta</taxon>
        <taxon>Embryophyta</taxon>
        <taxon>Bryophyta</taxon>
        <taxon>Sphagnophytina</taxon>
        <taxon>Sphagnopsida</taxon>
        <taxon>Sphagnales</taxon>
        <taxon>Sphagnaceae</taxon>
        <taxon>Sphagnum</taxon>
    </lineage>
</organism>
<keyword evidence="3" id="KW-0539">Nucleus</keyword>
<evidence type="ECO:0000256" key="5">
    <source>
        <dbReference type="SAM" id="MobiDB-lite"/>
    </source>
</evidence>
<feature type="coiled-coil region" evidence="4">
    <location>
        <begin position="1133"/>
        <end position="1167"/>
    </location>
</feature>
<evidence type="ECO:0000259" key="8">
    <source>
        <dbReference type="Pfam" id="PF25785"/>
    </source>
</evidence>
<evidence type="ECO:0000256" key="4">
    <source>
        <dbReference type="SAM" id="Coils"/>
    </source>
</evidence>
<feature type="coiled-coil region" evidence="4">
    <location>
        <begin position="1207"/>
        <end position="1280"/>
    </location>
</feature>
<feature type="domain" description="NUA/TPR/MLP1-2-like" evidence="8">
    <location>
        <begin position="386"/>
        <end position="492"/>
    </location>
</feature>
<feature type="coiled-coil region" evidence="4">
    <location>
        <begin position="351"/>
        <end position="427"/>
    </location>
</feature>
<keyword evidence="10" id="KW-1185">Reference proteome</keyword>
<dbReference type="InterPro" id="IPR012929">
    <property type="entry name" value="Nucleoprot-TPR/MLP1-2_dom"/>
</dbReference>
<feature type="domain" description="Nucleoprotein TPR/MLP1-2" evidence="6">
    <location>
        <begin position="945"/>
        <end position="1060"/>
    </location>
</feature>
<feature type="coiled-coil region" evidence="4">
    <location>
        <begin position="892"/>
        <end position="979"/>
    </location>
</feature>
<evidence type="ECO:0000313" key="10">
    <source>
        <dbReference type="Proteomes" id="UP001497444"/>
    </source>
</evidence>
<evidence type="ECO:0000256" key="1">
    <source>
        <dbReference type="ARBA" id="ARBA00004123"/>
    </source>
</evidence>
<dbReference type="PANTHER" id="PTHR18898">
    <property type="entry name" value="NUCLEOPROTEIN TPR-RELATED"/>
    <property type="match status" value="1"/>
</dbReference>
<dbReference type="InterPro" id="IPR057577">
    <property type="entry name" value="Nucleoprot-TPR/MLP1_dom"/>
</dbReference>
<evidence type="ECO:0000256" key="2">
    <source>
        <dbReference type="ARBA" id="ARBA00023054"/>
    </source>
</evidence>
<feature type="coiled-coil region" evidence="4">
    <location>
        <begin position="1011"/>
        <end position="1090"/>
    </location>
</feature>
<keyword evidence="2 4" id="KW-0175">Coiled coil</keyword>
<accession>A0ABP0VN55</accession>
<feature type="coiled-coil region" evidence="4">
    <location>
        <begin position="724"/>
        <end position="804"/>
    </location>
</feature>
<dbReference type="Pfam" id="PF07926">
    <property type="entry name" value="TPR_MLP1_2"/>
    <property type="match status" value="1"/>
</dbReference>
<gene>
    <name evidence="9" type="ORF">CSSPJE1EN1_LOCUS1340</name>
</gene>
<dbReference type="InterPro" id="IPR057974">
    <property type="entry name" value="NUA/TPR/MLP1-2-like_dom"/>
</dbReference>
<feature type="coiled-coil region" evidence="4">
    <location>
        <begin position="196"/>
        <end position="259"/>
    </location>
</feature>
<feature type="coiled-coil region" evidence="4">
    <location>
        <begin position="473"/>
        <end position="500"/>
    </location>
</feature>
<dbReference type="PANTHER" id="PTHR18898:SF2">
    <property type="entry name" value="NUCLEOPROTEIN TPR"/>
    <property type="match status" value="1"/>
</dbReference>